<evidence type="ECO:0000259" key="15">
    <source>
        <dbReference type="Pfam" id="PF07687"/>
    </source>
</evidence>
<dbReference type="PROSITE" id="PS00759">
    <property type="entry name" value="ARGE_DAPE_CPG2_2"/>
    <property type="match status" value="1"/>
</dbReference>
<comment type="similarity">
    <text evidence="4">Belongs to the peptidase M20A family.</text>
</comment>
<evidence type="ECO:0000256" key="11">
    <source>
        <dbReference type="ARBA" id="ARBA00022915"/>
    </source>
</evidence>
<evidence type="ECO:0000256" key="13">
    <source>
        <dbReference type="ARBA" id="ARBA00023285"/>
    </source>
</evidence>
<comment type="catalytic activity">
    <reaction evidence="14">
        <text>N-succinyl-(2S,6S)-2,6-diaminopimelate + H2O = (2S,6S)-2,6-diaminopimelate + succinate</text>
        <dbReference type="Rhea" id="RHEA:22608"/>
        <dbReference type="ChEBI" id="CHEBI:15377"/>
        <dbReference type="ChEBI" id="CHEBI:30031"/>
        <dbReference type="ChEBI" id="CHEBI:57609"/>
        <dbReference type="ChEBI" id="CHEBI:58087"/>
        <dbReference type="EC" id="3.5.1.18"/>
    </reaction>
</comment>
<dbReference type="EC" id="3.5.1.18" evidence="5"/>
<reference evidence="16 17" key="1">
    <citation type="journal article" date="2015" name="Genome Announc.">
        <title>Expanding the biotechnology potential of lactobacilli through comparative genomics of 213 strains and associated genera.</title>
        <authorList>
            <person name="Sun Z."/>
            <person name="Harris H.M."/>
            <person name="McCann A."/>
            <person name="Guo C."/>
            <person name="Argimon S."/>
            <person name="Zhang W."/>
            <person name="Yang X."/>
            <person name="Jeffery I.B."/>
            <person name="Cooney J.C."/>
            <person name="Kagawa T.F."/>
            <person name="Liu W."/>
            <person name="Song Y."/>
            <person name="Salvetti E."/>
            <person name="Wrobel A."/>
            <person name="Rasinkangas P."/>
            <person name="Parkhill J."/>
            <person name="Rea M.C."/>
            <person name="O'Sullivan O."/>
            <person name="Ritari J."/>
            <person name="Douillard F.P."/>
            <person name="Paul Ross R."/>
            <person name="Yang R."/>
            <person name="Briner A.E."/>
            <person name="Felis G.E."/>
            <person name="de Vos W.M."/>
            <person name="Barrangou R."/>
            <person name="Klaenhammer T.R."/>
            <person name="Caufield P.W."/>
            <person name="Cui Y."/>
            <person name="Zhang H."/>
            <person name="O'Toole P.W."/>
        </authorList>
    </citation>
    <scope>NUCLEOTIDE SEQUENCE [LARGE SCALE GENOMIC DNA]</scope>
    <source>
        <strain evidence="16 17">DSM 14340</strain>
    </source>
</reference>
<comment type="caution">
    <text evidence="16">The sequence shown here is derived from an EMBL/GenBank/DDBJ whole genome shotgun (WGS) entry which is preliminary data.</text>
</comment>
<comment type="cofactor">
    <cofactor evidence="2">
        <name>Zn(2+)</name>
        <dbReference type="ChEBI" id="CHEBI:29105"/>
    </cofactor>
</comment>
<keyword evidence="8" id="KW-0479">Metal-binding</keyword>
<dbReference type="PATRIC" id="fig|1423747.3.peg.150"/>
<dbReference type="Pfam" id="PF07687">
    <property type="entry name" value="M20_dimer"/>
    <property type="match status" value="1"/>
</dbReference>
<accession>A0A0R1RQW4</accession>
<keyword evidence="7" id="KW-0028">Amino-acid biosynthesis</keyword>
<dbReference type="Gene3D" id="3.30.70.360">
    <property type="match status" value="1"/>
</dbReference>
<feature type="domain" description="Peptidase M20 dimerisation" evidence="15">
    <location>
        <begin position="172"/>
        <end position="279"/>
    </location>
</feature>
<dbReference type="OrthoDB" id="9792335at2"/>
<dbReference type="NCBIfam" id="TIGR01910">
    <property type="entry name" value="DapE-ArgE"/>
    <property type="match status" value="1"/>
</dbReference>
<dbReference type="GO" id="GO:0009089">
    <property type="term" value="P:lysine biosynthetic process via diaminopimelate"/>
    <property type="evidence" value="ECO:0007669"/>
    <property type="project" value="UniProtKB-UniPathway"/>
</dbReference>
<evidence type="ECO:0000256" key="8">
    <source>
        <dbReference type="ARBA" id="ARBA00022723"/>
    </source>
</evidence>
<dbReference type="EMBL" id="AZEX01000064">
    <property type="protein sequence ID" value="KRL58718.1"/>
    <property type="molecule type" value="Genomic_DNA"/>
</dbReference>
<organism evidence="16 17">
    <name type="scientific">Latilactobacillus fuchuensis DSM 14340 = JCM 11249</name>
    <dbReference type="NCBI Taxonomy" id="1423747"/>
    <lineage>
        <taxon>Bacteria</taxon>
        <taxon>Bacillati</taxon>
        <taxon>Bacillota</taxon>
        <taxon>Bacilli</taxon>
        <taxon>Lactobacillales</taxon>
        <taxon>Lactobacillaceae</taxon>
        <taxon>Latilactobacillus</taxon>
    </lineage>
</organism>
<keyword evidence="13" id="KW-0170">Cobalt</keyword>
<dbReference type="InterPro" id="IPR010182">
    <property type="entry name" value="ArgE/DapE"/>
</dbReference>
<dbReference type="Gene3D" id="3.40.630.10">
    <property type="entry name" value="Zn peptidases"/>
    <property type="match status" value="1"/>
</dbReference>
<dbReference type="NCBIfam" id="NF006365">
    <property type="entry name" value="PRK08588.1"/>
    <property type="match status" value="1"/>
</dbReference>
<evidence type="ECO:0000256" key="6">
    <source>
        <dbReference type="ARBA" id="ARBA00016853"/>
    </source>
</evidence>
<dbReference type="PROSITE" id="PS00758">
    <property type="entry name" value="ARGE_DAPE_CPG2_1"/>
    <property type="match status" value="1"/>
</dbReference>
<dbReference type="InterPro" id="IPR050072">
    <property type="entry name" value="Peptidase_M20A"/>
</dbReference>
<dbReference type="SUPFAM" id="SSF53187">
    <property type="entry name" value="Zn-dependent exopeptidases"/>
    <property type="match status" value="1"/>
</dbReference>
<keyword evidence="12" id="KW-0457">Lysine biosynthesis</keyword>
<evidence type="ECO:0000313" key="16">
    <source>
        <dbReference type="EMBL" id="KRL58718.1"/>
    </source>
</evidence>
<evidence type="ECO:0000256" key="9">
    <source>
        <dbReference type="ARBA" id="ARBA00022801"/>
    </source>
</evidence>
<evidence type="ECO:0000256" key="7">
    <source>
        <dbReference type="ARBA" id="ARBA00022605"/>
    </source>
</evidence>
<dbReference type="PANTHER" id="PTHR43808">
    <property type="entry name" value="ACETYLORNITHINE DEACETYLASE"/>
    <property type="match status" value="1"/>
</dbReference>
<dbReference type="Pfam" id="PF01546">
    <property type="entry name" value="Peptidase_M20"/>
    <property type="match status" value="1"/>
</dbReference>
<dbReference type="InterPro" id="IPR001261">
    <property type="entry name" value="ArgE/DapE_CS"/>
</dbReference>
<evidence type="ECO:0000256" key="3">
    <source>
        <dbReference type="ARBA" id="ARBA00005130"/>
    </source>
</evidence>
<evidence type="ECO:0000256" key="14">
    <source>
        <dbReference type="ARBA" id="ARBA00051301"/>
    </source>
</evidence>
<sequence length="407" mass="43481">MSPAEKVTILQHLVEIKSVNNHEKLVAMYLKTLFDEAGITNQVIPLVGQPERANLVAEMGSGHPILAVSGHMDVVDVDVANWTTDPFKLTPKGDQLFGRGTTDMKAGLAALVIAMLELKESQATFNGTIRLLATAGEEVGQPGAEALEMAGYSDDVDALLIAEPTGYYNMVYANKGELDIEIKSVGKAAHSSMPALGNNAIEHLLTVLAQIRTQIGQLTAGVTNPVLGETLLNVDTISGGNQINAIPSLATVGLNLRTIPEVSNDQILNVIDDVVANYNQTTTGQISVEVSMNIVSILGDVNAPLLTDLQRIAEPYARRQKISAAEAEQLKQAALAAGVKDYRPAEFLKVGISGGTDAAKLLIKNQTGFSYLAYGPGNNTPHQDNESVSKAMFLDFIEIYQTLFKSL</sequence>
<dbReference type="GO" id="GO:0019877">
    <property type="term" value="P:diaminopimelate biosynthetic process"/>
    <property type="evidence" value="ECO:0007669"/>
    <property type="project" value="UniProtKB-KW"/>
</dbReference>
<dbReference type="PANTHER" id="PTHR43808:SF8">
    <property type="entry name" value="PEPTIDASE M20 DIMERISATION DOMAIN-CONTAINING PROTEIN"/>
    <property type="match status" value="1"/>
</dbReference>
<dbReference type="UniPathway" id="UPA00034">
    <property type="reaction ID" value="UER00021"/>
</dbReference>
<protein>
    <recommendedName>
        <fullName evidence="6">Probable succinyl-diaminopimelate desuccinylase</fullName>
        <ecNumber evidence="5">3.5.1.18</ecNumber>
    </recommendedName>
</protein>
<proteinExistence type="inferred from homology"/>
<dbReference type="eggNOG" id="COG0624">
    <property type="taxonomic scope" value="Bacteria"/>
</dbReference>
<evidence type="ECO:0000313" key="17">
    <source>
        <dbReference type="Proteomes" id="UP000051264"/>
    </source>
</evidence>
<evidence type="ECO:0000256" key="1">
    <source>
        <dbReference type="ARBA" id="ARBA00001941"/>
    </source>
</evidence>
<dbReference type="CDD" id="cd08659">
    <property type="entry name" value="M20_ArgE_DapE-like"/>
    <property type="match status" value="1"/>
</dbReference>
<dbReference type="GO" id="GO:0009014">
    <property type="term" value="F:succinyl-diaminopimelate desuccinylase activity"/>
    <property type="evidence" value="ECO:0007669"/>
    <property type="project" value="UniProtKB-EC"/>
</dbReference>
<keyword evidence="10" id="KW-0862">Zinc</keyword>
<comment type="pathway">
    <text evidence="3">Amino-acid biosynthesis; L-lysine biosynthesis via DAP pathway; LL-2,6-diaminopimelate from (S)-tetrahydrodipicolinate (succinylase route): step 3/3.</text>
</comment>
<keyword evidence="11" id="KW-0220">Diaminopimelate biosynthesis</keyword>
<evidence type="ECO:0000256" key="12">
    <source>
        <dbReference type="ARBA" id="ARBA00023154"/>
    </source>
</evidence>
<dbReference type="InterPro" id="IPR002933">
    <property type="entry name" value="Peptidase_M20"/>
</dbReference>
<evidence type="ECO:0000256" key="10">
    <source>
        <dbReference type="ARBA" id="ARBA00022833"/>
    </source>
</evidence>
<dbReference type="SUPFAM" id="SSF55031">
    <property type="entry name" value="Bacterial exopeptidase dimerisation domain"/>
    <property type="match status" value="1"/>
</dbReference>
<dbReference type="STRING" id="1423747.FC69_GL000148"/>
<dbReference type="Proteomes" id="UP000051264">
    <property type="component" value="Unassembled WGS sequence"/>
</dbReference>
<comment type="cofactor">
    <cofactor evidence="1">
        <name>Co(2+)</name>
        <dbReference type="ChEBI" id="CHEBI:48828"/>
    </cofactor>
</comment>
<evidence type="ECO:0000256" key="5">
    <source>
        <dbReference type="ARBA" id="ARBA00011921"/>
    </source>
</evidence>
<dbReference type="InterPro" id="IPR011650">
    <property type="entry name" value="Peptidase_M20_dimer"/>
</dbReference>
<evidence type="ECO:0000256" key="4">
    <source>
        <dbReference type="ARBA" id="ARBA00006247"/>
    </source>
</evidence>
<dbReference type="GO" id="GO:0046872">
    <property type="term" value="F:metal ion binding"/>
    <property type="evidence" value="ECO:0007669"/>
    <property type="project" value="UniProtKB-KW"/>
</dbReference>
<name>A0A0R1RQW4_9LACO</name>
<dbReference type="InterPro" id="IPR036264">
    <property type="entry name" value="Bact_exopeptidase_dim_dom"/>
</dbReference>
<dbReference type="RefSeq" id="WP_025082673.1">
    <property type="nucleotide sequence ID" value="NZ_AZEX01000064.1"/>
</dbReference>
<keyword evidence="9" id="KW-0378">Hydrolase</keyword>
<evidence type="ECO:0000256" key="2">
    <source>
        <dbReference type="ARBA" id="ARBA00001947"/>
    </source>
</evidence>
<gene>
    <name evidence="16" type="ORF">FC69_GL000148</name>
</gene>
<dbReference type="AlphaFoldDB" id="A0A0R1RQW4"/>